<reference evidence="2" key="1">
    <citation type="journal article" date="2014" name="Front. Microbiol.">
        <title>High frequency of phylogenetically diverse reductive dehalogenase-homologous genes in deep subseafloor sedimentary metagenomes.</title>
        <authorList>
            <person name="Kawai M."/>
            <person name="Futagami T."/>
            <person name="Toyoda A."/>
            <person name="Takaki Y."/>
            <person name="Nishi S."/>
            <person name="Hori S."/>
            <person name="Arai W."/>
            <person name="Tsubouchi T."/>
            <person name="Morono Y."/>
            <person name="Uchiyama I."/>
            <person name="Ito T."/>
            <person name="Fujiyama A."/>
            <person name="Inagaki F."/>
            <person name="Takami H."/>
        </authorList>
    </citation>
    <scope>NUCLEOTIDE SEQUENCE</scope>
    <source>
        <strain evidence="2">Expedition CK06-06</strain>
    </source>
</reference>
<feature type="domain" description="GCVT N-terminal" evidence="1">
    <location>
        <begin position="1"/>
        <end position="37"/>
    </location>
</feature>
<accession>X1EWC9</accession>
<dbReference type="Pfam" id="PF01571">
    <property type="entry name" value="GCV_T"/>
    <property type="match status" value="1"/>
</dbReference>
<feature type="non-terminal residue" evidence="2">
    <location>
        <position position="1"/>
    </location>
</feature>
<gene>
    <name evidence="2" type="ORF">S03H2_25891</name>
</gene>
<evidence type="ECO:0000259" key="1">
    <source>
        <dbReference type="Pfam" id="PF01571"/>
    </source>
</evidence>
<dbReference type="AlphaFoldDB" id="X1EWC9"/>
<evidence type="ECO:0000313" key="2">
    <source>
        <dbReference type="EMBL" id="GAH36882.1"/>
    </source>
</evidence>
<dbReference type="InterPro" id="IPR027266">
    <property type="entry name" value="TrmE/GcvT-like"/>
</dbReference>
<dbReference type="InterPro" id="IPR006222">
    <property type="entry name" value="GCVT_N"/>
</dbReference>
<sequence>VDFAGFSMPVQYDSIIKEHEAVRSKAGVFDVFHMGEF</sequence>
<comment type="caution">
    <text evidence="2">The sequence shown here is derived from an EMBL/GenBank/DDBJ whole genome shotgun (WGS) entry which is preliminary data.</text>
</comment>
<proteinExistence type="predicted"/>
<dbReference type="EMBL" id="BARU01014796">
    <property type="protein sequence ID" value="GAH36882.1"/>
    <property type="molecule type" value="Genomic_DNA"/>
</dbReference>
<dbReference type="Gene3D" id="3.30.1360.120">
    <property type="entry name" value="Probable tRNA modification gtpase trme, domain 1"/>
    <property type="match status" value="1"/>
</dbReference>
<dbReference type="SUPFAM" id="SSF103025">
    <property type="entry name" value="Folate-binding domain"/>
    <property type="match status" value="1"/>
</dbReference>
<organism evidence="2">
    <name type="scientific">marine sediment metagenome</name>
    <dbReference type="NCBI Taxonomy" id="412755"/>
    <lineage>
        <taxon>unclassified sequences</taxon>
        <taxon>metagenomes</taxon>
        <taxon>ecological metagenomes</taxon>
    </lineage>
</organism>
<protein>
    <recommendedName>
        <fullName evidence="1">GCVT N-terminal domain-containing protein</fullName>
    </recommendedName>
</protein>
<name>X1EWC9_9ZZZZ</name>